<feature type="region of interest" description="Disordered" evidence="6">
    <location>
        <begin position="661"/>
        <end position="703"/>
    </location>
</feature>
<keyword evidence="4 7" id="KW-1133">Transmembrane helix</keyword>
<evidence type="ECO:0000313" key="9">
    <source>
        <dbReference type="Proteomes" id="UP001222932"/>
    </source>
</evidence>
<accession>A0AAD3Y958</accession>
<sequence>MEEKENLLHEQERRVEKNDLLEHDTESGGVRRSGSSTTLTAVPEDQTTRIEIPYSTEYDLDELELEHAEHGTYSSLPPSPRGVKRLQLDLDVDDILARLDPDISPRVTRRRRSFDSASVSAHDSERELEEVEQFWPARSRRQTLDSSQVPFLISPTSDTHSVEPETREPEVPSADRVRAGLSIWDLLRDEDAAEQWEGWIADGKWERIANFLAVPVAVEKVITFGCLLCLDSFLYNFTILPIRATFAFTRILSRVVRRQPLTPIPPAHAQSVLRLLLIVIPAAVMLASTDASKIYHSVRGQDTIKLYVIFNALEIGDRLCCAFGQDVLDTLFARDTLDSLTYSDERKVKRLKRAHVRPAFFFFLSLGYVLVHTIIFFYMLIALNVAINSYDYTLISLLISNQFVEIKGSVFKKFEKENLFQIMCADIVERFQLGLMLLVIAMRNMMEMAGSDLAFLPKSFTRGSSLLERIFSPVLFVLASEMVVDWMKHAFIAKFNHVRASVYSRFTDVLAKDVLLAGTIGSSSGKRKRKHPILLDQSPLVARRLGIANIPLAVLIIRIGAQIVGMLTSTSTQAIDGQNVGSDWVWLSIKFALAILITASIWGCLVGLKILLGLGLLSFSTLRQAGMEEREAQDAVNDFGRGPVGISKEEIEYNKKTSRYLSQPDDDLPDHPSAPVLQSPPQSAKRTEAEGTTAEGRAKGKKKAWRLEEVERWTMVKRIW</sequence>
<dbReference type="PANTHER" id="PTHR13317">
    <property type="entry name" value="TRANSMEMBRANE ANTERIOR POSTERIOR TRANSFORMATION PROTEIN 1 HOMOLOG"/>
    <property type="match status" value="1"/>
</dbReference>
<evidence type="ECO:0008006" key="10">
    <source>
        <dbReference type="Google" id="ProtNLM"/>
    </source>
</evidence>
<proteinExistence type="inferred from homology"/>
<evidence type="ECO:0000313" key="8">
    <source>
        <dbReference type="EMBL" id="GMK54546.1"/>
    </source>
</evidence>
<feature type="transmembrane region" description="Helical" evidence="7">
    <location>
        <begin position="584"/>
        <end position="617"/>
    </location>
</feature>
<evidence type="ECO:0000256" key="6">
    <source>
        <dbReference type="SAM" id="MobiDB-lite"/>
    </source>
</evidence>
<dbReference type="Proteomes" id="UP001222932">
    <property type="component" value="Unassembled WGS sequence"/>
</dbReference>
<feature type="transmembrane region" description="Helical" evidence="7">
    <location>
        <begin position="427"/>
        <end position="446"/>
    </location>
</feature>
<keyword evidence="9" id="KW-1185">Reference proteome</keyword>
<feature type="compositionally biased region" description="Basic and acidic residues" evidence="6">
    <location>
        <begin position="1"/>
        <end position="26"/>
    </location>
</feature>
<organism evidence="8 9">
    <name type="scientific">Cutaneotrichosporon spelunceum</name>
    <dbReference type="NCBI Taxonomy" id="1672016"/>
    <lineage>
        <taxon>Eukaryota</taxon>
        <taxon>Fungi</taxon>
        <taxon>Dikarya</taxon>
        <taxon>Basidiomycota</taxon>
        <taxon>Agaricomycotina</taxon>
        <taxon>Tremellomycetes</taxon>
        <taxon>Trichosporonales</taxon>
        <taxon>Trichosporonaceae</taxon>
        <taxon>Cutaneotrichosporon</taxon>
    </lineage>
</organism>
<gene>
    <name evidence="8" type="ORF">CspeluHIS016_0111320</name>
</gene>
<evidence type="ECO:0000256" key="2">
    <source>
        <dbReference type="ARBA" id="ARBA00008803"/>
    </source>
</evidence>
<evidence type="ECO:0000256" key="3">
    <source>
        <dbReference type="ARBA" id="ARBA00022692"/>
    </source>
</evidence>
<protein>
    <recommendedName>
        <fullName evidence="10">DUF747-domain-containing protein</fullName>
    </recommendedName>
</protein>
<evidence type="ECO:0000256" key="7">
    <source>
        <dbReference type="SAM" id="Phobius"/>
    </source>
</evidence>
<keyword evidence="3 7" id="KW-0812">Transmembrane</keyword>
<feature type="region of interest" description="Disordered" evidence="6">
    <location>
        <begin position="1"/>
        <end position="49"/>
    </location>
</feature>
<dbReference type="AlphaFoldDB" id="A0AAD3Y958"/>
<feature type="compositionally biased region" description="Low complexity" evidence="6">
    <location>
        <begin position="27"/>
        <end position="36"/>
    </location>
</feature>
<dbReference type="PANTHER" id="PTHR13317:SF4">
    <property type="entry name" value="TRANSMEMBRANE ANTERIOR POSTERIOR TRANSFORMATION PROTEIN 1 HOMOLOG"/>
    <property type="match status" value="1"/>
</dbReference>
<comment type="similarity">
    <text evidence="2">Belongs to the TAPT1 family.</text>
</comment>
<comment type="subcellular location">
    <subcellularLocation>
        <location evidence="1">Membrane</location>
        <topology evidence="1">Multi-pass membrane protein</topology>
    </subcellularLocation>
</comment>
<feature type="region of interest" description="Disordered" evidence="6">
    <location>
        <begin position="151"/>
        <end position="173"/>
    </location>
</feature>
<evidence type="ECO:0000256" key="5">
    <source>
        <dbReference type="ARBA" id="ARBA00023136"/>
    </source>
</evidence>
<evidence type="ECO:0000256" key="4">
    <source>
        <dbReference type="ARBA" id="ARBA00022989"/>
    </source>
</evidence>
<dbReference type="InterPro" id="IPR008010">
    <property type="entry name" value="Tatp1"/>
</dbReference>
<evidence type="ECO:0000256" key="1">
    <source>
        <dbReference type="ARBA" id="ARBA00004141"/>
    </source>
</evidence>
<reference evidence="8" key="2">
    <citation type="submission" date="2023-06" db="EMBL/GenBank/DDBJ databases">
        <authorList>
            <person name="Kobayashi Y."/>
            <person name="Kayamori A."/>
            <person name="Aoki K."/>
            <person name="Shiwa Y."/>
            <person name="Fujita N."/>
            <person name="Sugita T."/>
            <person name="Iwasaki W."/>
            <person name="Tanaka N."/>
            <person name="Takashima M."/>
        </authorList>
    </citation>
    <scope>NUCLEOTIDE SEQUENCE</scope>
    <source>
        <strain evidence="8">HIS016</strain>
    </source>
</reference>
<dbReference type="EMBL" id="BTCM01000001">
    <property type="protein sequence ID" value="GMK54546.1"/>
    <property type="molecule type" value="Genomic_DNA"/>
</dbReference>
<reference evidence="8" key="1">
    <citation type="journal article" date="2023" name="BMC Genomics">
        <title>Chromosome-level genome assemblies of Cutaneotrichosporon spp. (Trichosporonales, Basidiomycota) reveal imbalanced evolution between nucleotide sequences and chromosome synteny.</title>
        <authorList>
            <person name="Kobayashi Y."/>
            <person name="Kayamori A."/>
            <person name="Aoki K."/>
            <person name="Shiwa Y."/>
            <person name="Matsutani M."/>
            <person name="Fujita N."/>
            <person name="Sugita T."/>
            <person name="Iwasaki W."/>
            <person name="Tanaka N."/>
            <person name="Takashima M."/>
        </authorList>
    </citation>
    <scope>NUCLEOTIDE SEQUENCE</scope>
    <source>
        <strain evidence="8">HIS016</strain>
    </source>
</reference>
<feature type="transmembrane region" description="Helical" evidence="7">
    <location>
        <begin position="359"/>
        <end position="383"/>
    </location>
</feature>
<feature type="transmembrane region" description="Helical" evidence="7">
    <location>
        <begin position="545"/>
        <end position="564"/>
    </location>
</feature>
<keyword evidence="5 7" id="KW-0472">Membrane</keyword>
<dbReference type="GO" id="GO:0005789">
    <property type="term" value="C:endoplasmic reticulum membrane"/>
    <property type="evidence" value="ECO:0007669"/>
    <property type="project" value="TreeGrafter"/>
</dbReference>
<feature type="compositionally biased region" description="Basic and acidic residues" evidence="6">
    <location>
        <begin position="160"/>
        <end position="173"/>
    </location>
</feature>
<name>A0AAD3Y958_9TREE</name>
<comment type="caution">
    <text evidence="8">The sequence shown here is derived from an EMBL/GenBank/DDBJ whole genome shotgun (WGS) entry which is preliminary data.</text>
</comment>
<dbReference type="Pfam" id="PF05346">
    <property type="entry name" value="DUF747"/>
    <property type="match status" value="1"/>
</dbReference>